<dbReference type="EMBL" id="JAUJYN010000007">
    <property type="protein sequence ID" value="KAK1266610.1"/>
    <property type="molecule type" value="Genomic_DNA"/>
</dbReference>
<protein>
    <recommendedName>
        <fullName evidence="2">DUF4187 domain-containing protein</fullName>
    </recommendedName>
</protein>
<evidence type="ECO:0000313" key="3">
    <source>
        <dbReference type="EMBL" id="KAK1266610.1"/>
    </source>
</evidence>
<feature type="compositionally biased region" description="Acidic residues" evidence="1">
    <location>
        <begin position="191"/>
        <end position="202"/>
    </location>
</feature>
<proteinExistence type="predicted"/>
<feature type="compositionally biased region" description="Basic and acidic residues" evidence="1">
    <location>
        <begin position="180"/>
        <end position="190"/>
    </location>
</feature>
<feature type="region of interest" description="Disordered" evidence="1">
    <location>
        <begin position="180"/>
        <end position="202"/>
    </location>
</feature>
<feature type="compositionally biased region" description="Basic and acidic residues" evidence="1">
    <location>
        <begin position="58"/>
        <end position="81"/>
    </location>
</feature>
<reference evidence="3" key="2">
    <citation type="submission" date="2023-06" db="EMBL/GenBank/DDBJ databases">
        <authorList>
            <person name="Ma L."/>
            <person name="Liu K.-W."/>
            <person name="Li Z."/>
            <person name="Hsiao Y.-Y."/>
            <person name="Qi Y."/>
            <person name="Fu T."/>
            <person name="Tang G."/>
            <person name="Zhang D."/>
            <person name="Sun W.-H."/>
            <person name="Liu D.-K."/>
            <person name="Li Y."/>
            <person name="Chen G.-Z."/>
            <person name="Liu X.-D."/>
            <person name="Liao X.-Y."/>
            <person name="Jiang Y.-T."/>
            <person name="Yu X."/>
            <person name="Hao Y."/>
            <person name="Huang J."/>
            <person name="Zhao X.-W."/>
            <person name="Ke S."/>
            <person name="Chen Y.-Y."/>
            <person name="Wu W.-L."/>
            <person name="Hsu J.-L."/>
            <person name="Lin Y.-F."/>
            <person name="Huang M.-D."/>
            <person name="Li C.-Y."/>
            <person name="Huang L."/>
            <person name="Wang Z.-W."/>
            <person name="Zhao X."/>
            <person name="Zhong W.-Y."/>
            <person name="Peng D.-H."/>
            <person name="Ahmad S."/>
            <person name="Lan S."/>
            <person name="Zhang J.-S."/>
            <person name="Tsai W.-C."/>
            <person name="Van De Peer Y."/>
            <person name="Liu Z.-J."/>
        </authorList>
    </citation>
    <scope>NUCLEOTIDE SEQUENCE</scope>
    <source>
        <strain evidence="3">SCP</strain>
        <tissue evidence="3">Leaves</tissue>
    </source>
</reference>
<dbReference type="InterPro" id="IPR039249">
    <property type="entry name" value="GPATCH11"/>
</dbReference>
<dbReference type="Proteomes" id="UP001179952">
    <property type="component" value="Unassembled WGS sequence"/>
</dbReference>
<dbReference type="GO" id="GO:0000776">
    <property type="term" value="C:kinetochore"/>
    <property type="evidence" value="ECO:0007669"/>
    <property type="project" value="TreeGrafter"/>
</dbReference>
<dbReference type="Pfam" id="PF13821">
    <property type="entry name" value="DUF4187"/>
    <property type="match status" value="1"/>
</dbReference>
<gene>
    <name evidence="3" type="ORF">QJS04_geneDACA016313</name>
</gene>
<dbReference type="InterPro" id="IPR025239">
    <property type="entry name" value="DUF4187"/>
</dbReference>
<dbReference type="PANTHER" id="PTHR21032:SF0">
    <property type="entry name" value="G PATCH DOMAIN-CONTAINING PROTEIN 11"/>
    <property type="match status" value="1"/>
</dbReference>
<organism evidence="3 4">
    <name type="scientific">Acorus gramineus</name>
    <name type="common">Dwarf sweet flag</name>
    <dbReference type="NCBI Taxonomy" id="55184"/>
    <lineage>
        <taxon>Eukaryota</taxon>
        <taxon>Viridiplantae</taxon>
        <taxon>Streptophyta</taxon>
        <taxon>Embryophyta</taxon>
        <taxon>Tracheophyta</taxon>
        <taxon>Spermatophyta</taxon>
        <taxon>Magnoliopsida</taxon>
        <taxon>Liliopsida</taxon>
        <taxon>Acoraceae</taxon>
        <taxon>Acorus</taxon>
    </lineage>
</organism>
<dbReference type="SMART" id="SM01173">
    <property type="entry name" value="DUF4187"/>
    <property type="match status" value="1"/>
</dbReference>
<sequence length="247" mass="28781">MAEEERVNDDDGEGYMGDLSRFIASETPSIPSKKKPSLKTLDLDQPPKPKRLKNLPWQEKRRVERELKQREEDQKTLEKIESSAIPPSNVGFRLLQKMGYDPGTHGGDKAVGLEIRRTRAGIGTVDPARKVREEAERRRRREEGLMEEFGERKRTQWRGRRVMWDYRKAEAVMAQLENKEVVEPDKVEEGEVKEEGEEEEVVITEEDLQDILMKLREEHRYCLYCGCQYESEEALSNSCPGFNEDDH</sequence>
<name>A0AAV9AQS8_ACOGR</name>
<accession>A0AAV9AQS8</accession>
<keyword evidence="4" id="KW-1185">Reference proteome</keyword>
<reference evidence="3" key="1">
    <citation type="journal article" date="2023" name="Nat. Commun.">
        <title>Diploid and tetraploid genomes of Acorus and the evolution of monocots.</title>
        <authorList>
            <person name="Ma L."/>
            <person name="Liu K.W."/>
            <person name="Li Z."/>
            <person name="Hsiao Y.Y."/>
            <person name="Qi Y."/>
            <person name="Fu T."/>
            <person name="Tang G.D."/>
            <person name="Zhang D."/>
            <person name="Sun W.H."/>
            <person name="Liu D.K."/>
            <person name="Li Y."/>
            <person name="Chen G.Z."/>
            <person name="Liu X.D."/>
            <person name="Liao X.Y."/>
            <person name="Jiang Y.T."/>
            <person name="Yu X."/>
            <person name="Hao Y."/>
            <person name="Huang J."/>
            <person name="Zhao X.W."/>
            <person name="Ke S."/>
            <person name="Chen Y.Y."/>
            <person name="Wu W.L."/>
            <person name="Hsu J.L."/>
            <person name="Lin Y.F."/>
            <person name="Huang M.D."/>
            <person name="Li C.Y."/>
            <person name="Huang L."/>
            <person name="Wang Z.W."/>
            <person name="Zhao X."/>
            <person name="Zhong W.Y."/>
            <person name="Peng D.H."/>
            <person name="Ahmad S."/>
            <person name="Lan S."/>
            <person name="Zhang J.S."/>
            <person name="Tsai W.C."/>
            <person name="Van de Peer Y."/>
            <person name="Liu Z.J."/>
        </authorList>
    </citation>
    <scope>NUCLEOTIDE SEQUENCE</scope>
    <source>
        <strain evidence="3">SCP</strain>
    </source>
</reference>
<comment type="caution">
    <text evidence="3">The sequence shown here is derived from an EMBL/GenBank/DDBJ whole genome shotgun (WGS) entry which is preliminary data.</text>
</comment>
<feature type="domain" description="DUF4187" evidence="2">
    <location>
        <begin position="193"/>
        <end position="247"/>
    </location>
</feature>
<feature type="region of interest" description="Disordered" evidence="1">
    <location>
        <begin position="1"/>
        <end position="85"/>
    </location>
</feature>
<evidence type="ECO:0000259" key="2">
    <source>
        <dbReference type="SMART" id="SM01173"/>
    </source>
</evidence>
<dbReference type="AlphaFoldDB" id="A0AAV9AQS8"/>
<evidence type="ECO:0000313" key="4">
    <source>
        <dbReference type="Proteomes" id="UP001179952"/>
    </source>
</evidence>
<dbReference type="PANTHER" id="PTHR21032">
    <property type="entry name" value="G PATCH DOMAIN-CONTAINING PROTEIN 11"/>
    <property type="match status" value="1"/>
</dbReference>
<evidence type="ECO:0000256" key="1">
    <source>
        <dbReference type="SAM" id="MobiDB-lite"/>
    </source>
</evidence>
<feature type="compositionally biased region" description="Acidic residues" evidence="1">
    <location>
        <begin position="1"/>
        <end position="13"/>
    </location>
</feature>